<dbReference type="Proteomes" id="UP001056386">
    <property type="component" value="Chromosome 1"/>
</dbReference>
<evidence type="ECO:0000313" key="6">
    <source>
        <dbReference type="Proteomes" id="UP001056386"/>
    </source>
</evidence>
<dbReference type="Pfam" id="PF00334">
    <property type="entry name" value="NDK"/>
    <property type="match status" value="1"/>
</dbReference>
<proteinExistence type="predicted"/>
<evidence type="ECO:0000256" key="1">
    <source>
        <dbReference type="ARBA" id="ARBA00022842"/>
    </source>
</evidence>
<feature type="domain" description="Nucleoside diphosphate kinase-like" evidence="2">
    <location>
        <begin position="52"/>
        <end position="194"/>
    </location>
</feature>
<name>A0AAP9Y3C3_BURGL</name>
<dbReference type="InterPro" id="IPR036850">
    <property type="entry name" value="NDK-like_dom_sf"/>
</dbReference>
<reference evidence="4" key="2">
    <citation type="submission" date="2022-06" db="EMBL/GenBank/DDBJ databases">
        <title>Draft genome sequence of Burkholderia glumae strain GR20004 isolated from rice panicle showing bacterial panicle blight.</title>
        <authorList>
            <person name="Choi S.Y."/>
            <person name="Lee Y.H."/>
        </authorList>
    </citation>
    <scope>NUCLEOTIDE SEQUENCE</scope>
    <source>
        <strain evidence="4">GR20004</strain>
    </source>
</reference>
<gene>
    <name evidence="3" type="ORF">I6H06_13880</name>
    <name evidence="4" type="ORF">NFI99_22050</name>
</gene>
<dbReference type="SUPFAM" id="SSF54919">
    <property type="entry name" value="Nucleoside diphosphate kinase, NDK"/>
    <property type="match status" value="1"/>
</dbReference>
<dbReference type="EMBL" id="CP099587">
    <property type="protein sequence ID" value="USS47514.1"/>
    <property type="molecule type" value="Genomic_DNA"/>
</dbReference>
<dbReference type="EMBL" id="CP065601">
    <property type="protein sequence ID" value="QPQ93348.1"/>
    <property type="molecule type" value="Genomic_DNA"/>
</dbReference>
<accession>A0AAP9Y3C3</accession>
<protein>
    <recommendedName>
        <fullName evidence="2">Nucleoside diphosphate kinase-like domain-containing protein</fullName>
    </recommendedName>
</protein>
<evidence type="ECO:0000313" key="4">
    <source>
        <dbReference type="EMBL" id="USS47514.1"/>
    </source>
</evidence>
<dbReference type="Gene3D" id="3.30.70.141">
    <property type="entry name" value="Nucleoside diphosphate kinase-like domain"/>
    <property type="match status" value="1"/>
</dbReference>
<dbReference type="AlphaFoldDB" id="A0AAP9Y3C3"/>
<dbReference type="InterPro" id="IPR034907">
    <property type="entry name" value="NDK-like_dom"/>
</dbReference>
<dbReference type="Proteomes" id="UP000594892">
    <property type="component" value="Chromosome 2"/>
</dbReference>
<evidence type="ECO:0000313" key="5">
    <source>
        <dbReference type="Proteomes" id="UP000594892"/>
    </source>
</evidence>
<keyword evidence="6" id="KW-1185">Reference proteome</keyword>
<evidence type="ECO:0000313" key="3">
    <source>
        <dbReference type="EMBL" id="QPQ93348.1"/>
    </source>
</evidence>
<evidence type="ECO:0000259" key="2">
    <source>
        <dbReference type="Pfam" id="PF00334"/>
    </source>
</evidence>
<reference evidence="3 5" key="1">
    <citation type="submission" date="2020-12" db="EMBL/GenBank/DDBJ databases">
        <title>FDA dAtabase for Regulatory Grade micrObial Sequences (FDA-ARGOS): Supporting development and validation of Infectious Disease Dx tests.</title>
        <authorList>
            <person name="Minogue T."/>
            <person name="Wolcott M."/>
            <person name="Wasieloski L."/>
            <person name="Aguilar W."/>
            <person name="Moore D."/>
            <person name="Jaissle J."/>
            <person name="Tallon L."/>
            <person name="Sadzewicz L."/>
            <person name="Zhao X."/>
            <person name="Boylan J."/>
            <person name="Ott S."/>
            <person name="Bowen H."/>
            <person name="Vavikolanu K."/>
            <person name="Mehta A."/>
            <person name="Aluvathingal J."/>
            <person name="Nadendla S."/>
            <person name="Yan Y."/>
            <person name="Sichtig H."/>
        </authorList>
    </citation>
    <scope>NUCLEOTIDE SEQUENCE [LARGE SCALE GENOMIC DNA]</scope>
    <source>
        <strain evidence="3 5">FDAARGOS_949</strain>
    </source>
</reference>
<organism evidence="3 5">
    <name type="scientific">Burkholderia glumae</name>
    <name type="common">Pseudomonas glumae</name>
    <dbReference type="NCBI Taxonomy" id="337"/>
    <lineage>
        <taxon>Bacteria</taxon>
        <taxon>Pseudomonadati</taxon>
        <taxon>Pseudomonadota</taxon>
        <taxon>Betaproteobacteria</taxon>
        <taxon>Burkholderiales</taxon>
        <taxon>Burkholderiaceae</taxon>
        <taxon>Burkholderia</taxon>
    </lineage>
</organism>
<keyword evidence="1" id="KW-0460">Magnesium</keyword>
<sequence length="312" mass="34088">MLPSFPLVTLLTPNRVKRSVYDLNADYVRSLEMIRQRWGGSGTIRERLWNHAAMLLRPDAIVGRRAAAVFPALRAHGFIPVAVRRVALDSPRTSALWIYQSNVSTPERLRLMDRLMTSAPSVYVVLRDVRSRTMTPATVHATYIKGPTVAAKRKRDHLRSLVGPPIANLLSYIHMADDPADLVREMGVLFDAAEQAGILAEIDARQDRTGVALRIISQLEARLPDSGAFAAGGSQAGGLGGDTLASQLGRCDACPPELPTDAGWKAFVEEAINCKSFISGESYDTSLATVPDDKRLSLPVDTYLIRAEFGLP</sequence>